<evidence type="ECO:0000256" key="1">
    <source>
        <dbReference type="ARBA" id="ARBA00006975"/>
    </source>
</evidence>
<keyword evidence="4" id="KW-1185">Reference proteome</keyword>
<dbReference type="CDD" id="cd00320">
    <property type="entry name" value="cpn10"/>
    <property type="match status" value="1"/>
</dbReference>
<dbReference type="SMART" id="SM00883">
    <property type="entry name" value="Cpn10"/>
    <property type="match status" value="1"/>
</dbReference>
<dbReference type="RefSeq" id="WP_147919701.1">
    <property type="nucleotide sequence ID" value="NZ_VRTY01000001.1"/>
</dbReference>
<reference evidence="3 4" key="1">
    <citation type="submission" date="2019-08" db="EMBL/GenBank/DDBJ databases">
        <authorList>
            <person name="Shi S."/>
        </authorList>
    </citation>
    <scope>NUCLEOTIDE SEQUENCE [LARGE SCALE GENOMIC DNA]</scope>
    <source>
        <strain evidence="3 4">GY10130</strain>
    </source>
</reference>
<proteinExistence type="inferred from homology"/>
<gene>
    <name evidence="3" type="ORF">FVR03_00015</name>
</gene>
<dbReference type="Proteomes" id="UP000321926">
    <property type="component" value="Unassembled WGS sequence"/>
</dbReference>
<keyword evidence="2" id="KW-0143">Chaperone</keyword>
<comment type="caution">
    <text evidence="3">The sequence shown here is derived from an EMBL/GenBank/DDBJ whole genome shotgun (WGS) entry which is preliminary data.</text>
</comment>
<dbReference type="EMBL" id="VRTY01000001">
    <property type="protein sequence ID" value="TXK52796.1"/>
    <property type="molecule type" value="Genomic_DNA"/>
</dbReference>
<comment type="similarity">
    <text evidence="1">Belongs to the GroES chaperonin family.</text>
</comment>
<organism evidence="3 4">
    <name type="scientific">Pontibacter qinzhouensis</name>
    <dbReference type="NCBI Taxonomy" id="2603253"/>
    <lineage>
        <taxon>Bacteria</taxon>
        <taxon>Pseudomonadati</taxon>
        <taxon>Bacteroidota</taxon>
        <taxon>Cytophagia</taxon>
        <taxon>Cytophagales</taxon>
        <taxon>Hymenobacteraceae</taxon>
        <taxon>Pontibacter</taxon>
    </lineage>
</organism>
<dbReference type="InterPro" id="IPR011032">
    <property type="entry name" value="GroES-like_sf"/>
</dbReference>
<dbReference type="GO" id="GO:0044183">
    <property type="term" value="F:protein folding chaperone"/>
    <property type="evidence" value="ECO:0007669"/>
    <property type="project" value="InterPro"/>
</dbReference>
<dbReference type="GO" id="GO:0005524">
    <property type="term" value="F:ATP binding"/>
    <property type="evidence" value="ECO:0007669"/>
    <property type="project" value="InterPro"/>
</dbReference>
<dbReference type="Gene3D" id="2.30.33.40">
    <property type="entry name" value="GroES chaperonin"/>
    <property type="match status" value="1"/>
</dbReference>
<accession>A0A5C8KBM6</accession>
<dbReference type="InterPro" id="IPR020818">
    <property type="entry name" value="Chaperonin_GroES"/>
</dbReference>
<evidence type="ECO:0000256" key="2">
    <source>
        <dbReference type="ARBA" id="ARBA00023186"/>
    </source>
</evidence>
<sequence>MRVSEKNKLEKIIIVGDRVLIKPKSAREQTKSGLYLPPGVQEKEKVQEGYIMKVGPGYPISADYGFDEESWEREEEEEMVRYIPLQSKEGDLAIYLQRDAIEINYLNEKYYIVPQSAVLMLVREEDL</sequence>
<name>A0A5C8KBM6_9BACT</name>
<dbReference type="AlphaFoldDB" id="A0A5C8KBM6"/>
<dbReference type="SUPFAM" id="SSF50129">
    <property type="entry name" value="GroES-like"/>
    <property type="match status" value="1"/>
</dbReference>
<evidence type="ECO:0000313" key="4">
    <source>
        <dbReference type="Proteomes" id="UP000321926"/>
    </source>
</evidence>
<evidence type="ECO:0000313" key="3">
    <source>
        <dbReference type="EMBL" id="TXK52796.1"/>
    </source>
</evidence>
<dbReference type="InterPro" id="IPR037124">
    <property type="entry name" value="Chaperonin_GroES_sf"/>
</dbReference>
<dbReference type="Pfam" id="PF00166">
    <property type="entry name" value="Cpn10"/>
    <property type="match status" value="1"/>
</dbReference>
<dbReference type="OrthoDB" id="9801482at2"/>
<protein>
    <submittedName>
        <fullName evidence="3">Co-chaperone GroES</fullName>
    </submittedName>
</protein>